<comment type="catalytic activity">
    <reaction evidence="17">
        <text>ATP + H2O = ADP + phosphate + H(+)</text>
        <dbReference type="Rhea" id="RHEA:13065"/>
        <dbReference type="ChEBI" id="CHEBI:15377"/>
        <dbReference type="ChEBI" id="CHEBI:15378"/>
        <dbReference type="ChEBI" id="CHEBI:30616"/>
        <dbReference type="ChEBI" id="CHEBI:43474"/>
        <dbReference type="ChEBI" id="CHEBI:456216"/>
        <dbReference type="EC" id="5.6.2.3"/>
    </reaction>
</comment>
<keyword evidence="13" id="KW-0234">DNA repair</keyword>
<evidence type="ECO:0000256" key="1">
    <source>
        <dbReference type="ARBA" id="ARBA00001966"/>
    </source>
</evidence>
<evidence type="ECO:0000259" key="20">
    <source>
        <dbReference type="PROSITE" id="PS51193"/>
    </source>
</evidence>
<keyword evidence="8" id="KW-0378">Hydrolase</keyword>
<dbReference type="SMART" id="SM00487">
    <property type="entry name" value="DEXDc"/>
    <property type="match status" value="1"/>
</dbReference>
<name>A0A507C624_9FUNG</name>
<keyword evidence="9" id="KW-0347">Helicase</keyword>
<dbReference type="InterPro" id="IPR014001">
    <property type="entry name" value="Helicase_ATP-bd"/>
</dbReference>
<dbReference type="AlphaFoldDB" id="A0A507C624"/>
<dbReference type="InterPro" id="IPR010614">
    <property type="entry name" value="RAD3-like_helicase_DEAD"/>
</dbReference>
<dbReference type="Gene3D" id="3.40.50.300">
    <property type="entry name" value="P-loop containing nucleotide triphosphate hydrolases"/>
    <property type="match status" value="3"/>
</dbReference>
<evidence type="ECO:0000256" key="6">
    <source>
        <dbReference type="ARBA" id="ARBA00022741"/>
    </source>
</evidence>
<comment type="cofactor">
    <cofactor evidence="1">
        <name>[4Fe-4S] cluster</name>
        <dbReference type="ChEBI" id="CHEBI:49883"/>
    </cofactor>
</comment>
<feature type="region of interest" description="Disordered" evidence="19">
    <location>
        <begin position="145"/>
        <end position="165"/>
    </location>
</feature>
<comment type="caution">
    <text evidence="21">The sequence shown here is derived from an EMBL/GenBank/DDBJ whole genome shotgun (WGS) entry which is preliminary data.</text>
</comment>
<keyword evidence="12" id="KW-0411">Iron-sulfur</keyword>
<evidence type="ECO:0000256" key="7">
    <source>
        <dbReference type="ARBA" id="ARBA00022763"/>
    </source>
</evidence>
<gene>
    <name evidence="21" type="ORF">SmJEL517_g02790</name>
</gene>
<dbReference type="Pfam" id="PF13307">
    <property type="entry name" value="Helicase_C_2"/>
    <property type="match status" value="1"/>
</dbReference>
<keyword evidence="6" id="KW-0547">Nucleotide-binding</keyword>
<keyword evidence="22" id="KW-1185">Reference proteome</keyword>
<evidence type="ECO:0000256" key="14">
    <source>
        <dbReference type="ARBA" id="ARBA00023235"/>
    </source>
</evidence>
<dbReference type="GO" id="GO:0046872">
    <property type="term" value="F:metal ion binding"/>
    <property type="evidence" value="ECO:0007669"/>
    <property type="project" value="UniProtKB-KW"/>
</dbReference>
<evidence type="ECO:0000256" key="15">
    <source>
        <dbReference type="ARBA" id="ARBA00023242"/>
    </source>
</evidence>
<dbReference type="SUPFAM" id="SSF52540">
    <property type="entry name" value="P-loop containing nucleoside triphosphate hydrolases"/>
    <property type="match status" value="2"/>
</dbReference>
<dbReference type="NCBIfam" id="TIGR00604">
    <property type="entry name" value="rad3"/>
    <property type="match status" value="1"/>
</dbReference>
<evidence type="ECO:0000256" key="4">
    <source>
        <dbReference type="ARBA" id="ARBA00022485"/>
    </source>
</evidence>
<dbReference type="PANTHER" id="PTHR11472:SF47">
    <property type="entry name" value="FANCONI ANEMIA GROUP J PROTEIN"/>
    <property type="match status" value="1"/>
</dbReference>
<dbReference type="RefSeq" id="XP_031025279.1">
    <property type="nucleotide sequence ID" value="XM_031168718.1"/>
</dbReference>
<dbReference type="CDD" id="cd18788">
    <property type="entry name" value="SF2_C_XPD"/>
    <property type="match status" value="1"/>
</dbReference>
<dbReference type="GeneID" id="42004015"/>
<evidence type="ECO:0000313" key="22">
    <source>
        <dbReference type="Proteomes" id="UP000319731"/>
    </source>
</evidence>
<evidence type="ECO:0000256" key="19">
    <source>
        <dbReference type="SAM" id="MobiDB-lite"/>
    </source>
</evidence>
<keyword evidence="11" id="KW-0408">Iron</keyword>
<dbReference type="Pfam" id="PF06733">
    <property type="entry name" value="DEAD_2"/>
    <property type="match status" value="1"/>
</dbReference>
<evidence type="ECO:0000256" key="13">
    <source>
        <dbReference type="ARBA" id="ARBA00023204"/>
    </source>
</evidence>
<organism evidence="21 22">
    <name type="scientific">Synchytrium microbalum</name>
    <dbReference type="NCBI Taxonomy" id="1806994"/>
    <lineage>
        <taxon>Eukaryota</taxon>
        <taxon>Fungi</taxon>
        <taxon>Fungi incertae sedis</taxon>
        <taxon>Chytridiomycota</taxon>
        <taxon>Chytridiomycota incertae sedis</taxon>
        <taxon>Chytridiomycetes</taxon>
        <taxon>Synchytriales</taxon>
        <taxon>Synchytriaceae</taxon>
        <taxon>Synchytrium</taxon>
    </lineage>
</organism>
<comment type="similarity">
    <text evidence="3">Belongs to the DEAD box helicase family. DEAH subfamily.</text>
</comment>
<dbReference type="EC" id="5.6.2.3" evidence="16"/>
<dbReference type="GO" id="GO:1990918">
    <property type="term" value="P:double-strand break repair involved in meiotic recombination"/>
    <property type="evidence" value="ECO:0007669"/>
    <property type="project" value="TreeGrafter"/>
</dbReference>
<dbReference type="GO" id="GO:0005634">
    <property type="term" value="C:nucleus"/>
    <property type="evidence" value="ECO:0007669"/>
    <property type="project" value="UniProtKB-SubCell"/>
</dbReference>
<dbReference type="PROSITE" id="PS51193">
    <property type="entry name" value="HELICASE_ATP_BIND_2"/>
    <property type="match status" value="1"/>
</dbReference>
<dbReference type="EMBL" id="QEAO01000013">
    <property type="protein sequence ID" value="TPX34559.1"/>
    <property type="molecule type" value="Genomic_DNA"/>
</dbReference>
<evidence type="ECO:0000256" key="16">
    <source>
        <dbReference type="ARBA" id="ARBA00044969"/>
    </source>
</evidence>
<dbReference type="Gene3D" id="1.10.275.40">
    <property type="match status" value="1"/>
</dbReference>
<keyword evidence="5" id="KW-0479">Metal-binding</keyword>
<accession>A0A507C624</accession>
<evidence type="ECO:0000256" key="17">
    <source>
        <dbReference type="ARBA" id="ARBA00048954"/>
    </source>
</evidence>
<protein>
    <recommendedName>
        <fullName evidence="16">DNA 5'-3' helicase</fullName>
        <ecNumber evidence="16">5.6.2.3</ecNumber>
    </recommendedName>
    <alternativeName>
        <fullName evidence="18">DNA 5'-3' helicase FANCJ</fullName>
    </alternativeName>
</protein>
<dbReference type="InterPro" id="IPR006555">
    <property type="entry name" value="ATP-dep_Helicase_C"/>
</dbReference>
<dbReference type="GO" id="GO:0043139">
    <property type="term" value="F:5'-3' DNA helicase activity"/>
    <property type="evidence" value="ECO:0007669"/>
    <property type="project" value="UniProtKB-EC"/>
</dbReference>
<dbReference type="GO" id="GO:0005524">
    <property type="term" value="F:ATP binding"/>
    <property type="evidence" value="ECO:0007669"/>
    <property type="project" value="UniProtKB-KW"/>
</dbReference>
<feature type="region of interest" description="Disordered" evidence="19">
    <location>
        <begin position="1"/>
        <end position="24"/>
    </location>
</feature>
<evidence type="ECO:0000256" key="10">
    <source>
        <dbReference type="ARBA" id="ARBA00022840"/>
    </source>
</evidence>
<evidence type="ECO:0000256" key="18">
    <source>
        <dbReference type="ARBA" id="ARBA00082714"/>
    </source>
</evidence>
<dbReference type="GO" id="GO:0051539">
    <property type="term" value="F:4 iron, 4 sulfur cluster binding"/>
    <property type="evidence" value="ECO:0007669"/>
    <property type="project" value="UniProtKB-KW"/>
</dbReference>
<dbReference type="GO" id="GO:0006289">
    <property type="term" value="P:nucleotide-excision repair"/>
    <property type="evidence" value="ECO:0007669"/>
    <property type="project" value="TreeGrafter"/>
</dbReference>
<keyword evidence="7" id="KW-0227">DNA damage</keyword>
<dbReference type="GO" id="GO:0003677">
    <property type="term" value="F:DNA binding"/>
    <property type="evidence" value="ECO:0007669"/>
    <property type="project" value="InterPro"/>
</dbReference>
<evidence type="ECO:0000256" key="3">
    <source>
        <dbReference type="ARBA" id="ARBA00008792"/>
    </source>
</evidence>
<feature type="domain" description="Helicase ATP-binding" evidence="20">
    <location>
        <begin position="69"/>
        <end position="439"/>
    </location>
</feature>
<evidence type="ECO:0000256" key="5">
    <source>
        <dbReference type="ARBA" id="ARBA00022723"/>
    </source>
</evidence>
<dbReference type="InterPro" id="IPR014013">
    <property type="entry name" value="Helic_SF1/SF2_ATP-bd_DinG/Rad3"/>
</dbReference>
<keyword evidence="10" id="KW-0067">ATP-binding</keyword>
<evidence type="ECO:0000313" key="21">
    <source>
        <dbReference type="EMBL" id="TPX34559.1"/>
    </source>
</evidence>
<keyword evidence="15" id="KW-0539">Nucleus</keyword>
<dbReference type="InterPro" id="IPR013020">
    <property type="entry name" value="Rad3/Chl1-like"/>
</dbReference>
<dbReference type="InterPro" id="IPR006554">
    <property type="entry name" value="Helicase-like_DEXD_c2"/>
</dbReference>
<evidence type="ECO:0000256" key="2">
    <source>
        <dbReference type="ARBA" id="ARBA00004123"/>
    </source>
</evidence>
<dbReference type="Gene3D" id="1.10.30.20">
    <property type="entry name" value="Bacterial XPD DNA helicase, FeS cluster domain"/>
    <property type="match status" value="1"/>
</dbReference>
<evidence type="ECO:0000256" key="8">
    <source>
        <dbReference type="ARBA" id="ARBA00022801"/>
    </source>
</evidence>
<dbReference type="SMART" id="SM00491">
    <property type="entry name" value="HELICc2"/>
    <property type="match status" value="1"/>
</dbReference>
<evidence type="ECO:0000256" key="12">
    <source>
        <dbReference type="ARBA" id="ARBA00023014"/>
    </source>
</evidence>
<dbReference type="PANTHER" id="PTHR11472">
    <property type="entry name" value="DNA REPAIR DEAD HELICASE RAD3/XP-D SUBFAMILY MEMBER"/>
    <property type="match status" value="1"/>
</dbReference>
<dbReference type="InterPro" id="IPR027417">
    <property type="entry name" value="P-loop_NTPase"/>
</dbReference>
<reference evidence="21 22" key="1">
    <citation type="journal article" date="2019" name="Sci. Rep.">
        <title>Comparative genomics of chytrid fungi reveal insights into the obligate biotrophic and pathogenic lifestyle of Synchytrium endobioticum.</title>
        <authorList>
            <person name="van de Vossenberg B.T.L.H."/>
            <person name="Warris S."/>
            <person name="Nguyen H.D.T."/>
            <person name="van Gent-Pelzer M.P.E."/>
            <person name="Joly D.L."/>
            <person name="van de Geest H.C."/>
            <person name="Bonants P.J.M."/>
            <person name="Smith D.S."/>
            <person name="Levesque C.A."/>
            <person name="van der Lee T.A.J."/>
        </authorList>
    </citation>
    <scope>NUCLEOTIDE SEQUENCE [LARGE SCALE GENOMIC DNA]</scope>
    <source>
        <strain evidence="21 22">JEL517</strain>
    </source>
</reference>
<dbReference type="OrthoDB" id="272481at2759"/>
<sequence length="1114" mass="124068">MDKKRPVPKSFTNKNSKKKKTAVENVKQKRISDVFSFKGDGSEPDIPQPIGIPKPVENVPRLISELVVRGVPVAYPFKPYPSQVAMTAKIISALQLSQNALLESPTGTGKTLALLVSVLAWREADKTRQIQEWNALHAKMEQESIEAEAAAGPSSPLKKDNQPPKRREPIQIAMDDDDDNDFVTQKPRKVPQHENVVDPLPPLPVIKAVAPKNQEPLKLKLPKIYFTSRTQKQLQQVIKELKNNVTYRPKMAILGSREHMCINPTVKRAENKNEKCDEVVTSDSCKFFHGVRNLRANPVLSSGIWDIEDIVSIGTRRTGCPYFTARAFAETADIVFAPYNYLINPLIRQALEIDLEGAIVIIDEAHNTEDAAADSGSVELTEDALKTAEDDLTELSTSGHLHEEYAKLLHVVQSFRNWLAGSDQIDFNVTDFDRSLKIHSGREAVKIFERIGLIKGSELALKEALQRIMSEQRRELDILTLSTFVAQSIRALIMVMGYLFSEDSVDDFKMVICKKPYRHASTPSRTVQYSVGFWCLNPAVIFQEITNSARSVILTSGTLSPLNSFASELGGVFDQRLEATHVIANDSVWVGVVPSGPNGKAIHGVYKNLDCFEYQDEVGQSLLNFMSLIPEGMLAFLPSYSALDKLMNRWKSTGVLKEMEKLKKVFTEPKATGRGEFEQVMQSYENSIQAGHGGFILCVYRGKMSEGIDFSDSKARAVIAIGIPYPNTKDIKIQQKRLYNDQKSKVKNLLTGGEWYEIQAWRAVNQALGRCIRHRNDWGAIILLDQRFTNNKARESLSKWIRTKSTIRNDFASSEQSLREFFQRRTAPPLQVKHEQLAVDSTIIHMEMPPQNMDIGPRQNMWLPEADTTIVKMEMLQKMEIEPRQNILLAKSNHVVVSDQIEDTTTPNQNTLTRRISDHPATASSENSPIVALKKLFAEGQNEIAGRSLSNMNAHQPLISDSSSHALMANQPVDDSPLPVHCIQCNASLGVAVGLTTNEAAKLGMQFLLDRTGPIMKVNGPKLGLTNSTIKHTVVEDGMLLMVAVCACGERVGIQVAGVTTLDVPSRLGALYVVVPDQMETAPPPPLPPSPNSPKRIHKEFSFSQFDDIVVDGY</sequence>
<dbReference type="InterPro" id="IPR045028">
    <property type="entry name" value="DinG/Rad3-like"/>
</dbReference>
<keyword evidence="14" id="KW-0413">Isomerase</keyword>
<dbReference type="FunFam" id="3.40.50.300:FF:000731">
    <property type="entry name" value="Fanconi anemia group J protein homolog"/>
    <property type="match status" value="1"/>
</dbReference>
<evidence type="ECO:0000256" key="9">
    <source>
        <dbReference type="ARBA" id="ARBA00022806"/>
    </source>
</evidence>
<proteinExistence type="inferred from homology"/>
<keyword evidence="4" id="KW-0004">4Fe-4S</keyword>
<dbReference type="STRING" id="1806994.A0A507C624"/>
<dbReference type="InterPro" id="IPR042493">
    <property type="entry name" value="XPD_DNA_FeS"/>
</dbReference>
<dbReference type="GO" id="GO:0016818">
    <property type="term" value="F:hydrolase activity, acting on acid anhydrides, in phosphorus-containing anhydrides"/>
    <property type="evidence" value="ECO:0007669"/>
    <property type="project" value="InterPro"/>
</dbReference>
<comment type="subcellular location">
    <subcellularLocation>
        <location evidence="2">Nucleus</location>
    </subcellularLocation>
</comment>
<dbReference type="SMART" id="SM00488">
    <property type="entry name" value="DEXDc2"/>
    <property type="match status" value="1"/>
</dbReference>
<evidence type="ECO:0000256" key="11">
    <source>
        <dbReference type="ARBA" id="ARBA00023004"/>
    </source>
</evidence>
<dbReference type="Proteomes" id="UP000319731">
    <property type="component" value="Unassembled WGS sequence"/>
</dbReference>